<dbReference type="EMBL" id="JAEACQ010000132">
    <property type="protein sequence ID" value="MBL7626406.1"/>
    <property type="molecule type" value="Genomic_DNA"/>
</dbReference>
<comment type="caution">
    <text evidence="4">The sequence shown here is derived from an EMBL/GenBank/DDBJ whole genome shotgun (WGS) entry which is preliminary data.</text>
</comment>
<evidence type="ECO:0000313" key="5">
    <source>
        <dbReference type="Proteomes" id="UP000604475"/>
    </source>
</evidence>
<accession>A0A937R6X2</accession>
<organism evidence="4 5">
    <name type="scientific">Frankia nepalensis</name>
    <dbReference type="NCBI Taxonomy" id="1836974"/>
    <lineage>
        <taxon>Bacteria</taxon>
        <taxon>Bacillati</taxon>
        <taxon>Actinomycetota</taxon>
        <taxon>Actinomycetes</taxon>
        <taxon>Frankiales</taxon>
        <taxon>Frankiaceae</taxon>
        <taxon>Frankia</taxon>
    </lineage>
</organism>
<proteinExistence type="predicted"/>
<dbReference type="AlphaFoldDB" id="A0A937R6X2"/>
<evidence type="ECO:0000256" key="1">
    <source>
        <dbReference type="ARBA" id="ARBA00022676"/>
    </source>
</evidence>
<evidence type="ECO:0000313" key="4">
    <source>
        <dbReference type="EMBL" id="MBL7626406.1"/>
    </source>
</evidence>
<dbReference type="RefSeq" id="WP_203004461.1">
    <property type="nucleotide sequence ID" value="NZ_JADWYU010000217.1"/>
</dbReference>
<dbReference type="Proteomes" id="UP000604475">
    <property type="component" value="Unassembled WGS sequence"/>
</dbReference>
<sequence>MTAVSESFWDQLGASQETPPPLPPIRMLFGVPIHPMTMAEATDWCVASTLGGHRATVGVVNVAKMVWIRADPQIRSALLDCDLVLADGQGVVLASRLLRRPLPERVAGIDLFFRLMDEADRLGLRVYFLGAKQEVLERMLARVAERWPRAVVVGARDGYFKDEENAEVAERIRGAQPDLLFAGMSSPKKELFLQRFGSQAVPGVCHGVGGSFDILAGITRRAPLLWQRAGLEWLYRVVQEPRRMWRRYLDTNSRFAVHLLRELRRPTPPYRLPLLGADARPAPTGRRNHRRPVH</sequence>
<gene>
    <name evidence="4" type="ORF">I7412_04305</name>
</gene>
<evidence type="ECO:0000256" key="2">
    <source>
        <dbReference type="ARBA" id="ARBA00022679"/>
    </source>
</evidence>
<dbReference type="PANTHER" id="PTHR34136">
    <property type="match status" value="1"/>
</dbReference>
<keyword evidence="1" id="KW-0328">Glycosyltransferase</keyword>
<dbReference type="InterPro" id="IPR004629">
    <property type="entry name" value="WecG_TagA_CpsF"/>
</dbReference>
<dbReference type="NCBIfam" id="TIGR00696">
    <property type="entry name" value="wecG_tagA_cpsF"/>
    <property type="match status" value="1"/>
</dbReference>
<dbReference type="Pfam" id="PF03808">
    <property type="entry name" value="Glyco_tran_WecG"/>
    <property type="match status" value="1"/>
</dbReference>
<keyword evidence="2" id="KW-0808">Transferase</keyword>
<dbReference type="PANTHER" id="PTHR34136:SF1">
    <property type="entry name" value="UDP-N-ACETYL-D-MANNOSAMINURONIC ACID TRANSFERASE"/>
    <property type="match status" value="1"/>
</dbReference>
<keyword evidence="5" id="KW-1185">Reference proteome</keyword>
<name>A0A937R6X2_9ACTN</name>
<feature type="region of interest" description="Disordered" evidence="3">
    <location>
        <begin position="274"/>
        <end position="294"/>
    </location>
</feature>
<reference evidence="4" key="1">
    <citation type="submission" date="2020-12" db="EMBL/GenBank/DDBJ databases">
        <title>Genomic characterization of non-nitrogen-fixing Frankia strains.</title>
        <authorList>
            <person name="Carlos-Shanley C."/>
            <person name="Guerra T."/>
            <person name="Hahn D."/>
        </authorList>
    </citation>
    <scope>NUCLEOTIDE SEQUENCE</scope>
    <source>
        <strain evidence="4">CN6</strain>
    </source>
</reference>
<evidence type="ECO:0000256" key="3">
    <source>
        <dbReference type="SAM" id="MobiDB-lite"/>
    </source>
</evidence>
<feature type="region of interest" description="Disordered" evidence="3">
    <location>
        <begin position="1"/>
        <end position="20"/>
    </location>
</feature>
<dbReference type="GO" id="GO:0016758">
    <property type="term" value="F:hexosyltransferase activity"/>
    <property type="evidence" value="ECO:0007669"/>
    <property type="project" value="TreeGrafter"/>
</dbReference>
<dbReference type="CDD" id="cd06533">
    <property type="entry name" value="Glyco_transf_WecG_TagA"/>
    <property type="match status" value="1"/>
</dbReference>
<protein>
    <submittedName>
        <fullName evidence="4">WecB/TagA/CpsF family glycosyltransferase</fullName>
    </submittedName>
</protein>